<sequence>MKKILAFIIVLLLASKTFAQYNTVNYRAMGDKGFHNKDYYEAAYYYRKAAEGLKIDPQKKVPFTPDNNVKGNKQVSKVTDVNYVRYQLAESYRLYENYLEAEPWYYQVINDNAEAQYPLVRLWYGVCLRADQHFDESIKELTEFKQVYRGGDSKLVELAEKEINNCKFAKDQYQYPILLNVTKLKGQWNSDGSNYAVVRRDNNFYFTSSRLIKSDKKHLNRIYQTTAGMDKPEIINLRDNGSGKETEYGTPSLSPQGNRLYLTRWYKIGTKIVHAIYKSDWNGSEWSSPQKLNANVNAEGFNAIQPFVCKDGKTMLFVSNKPGGQGGDDIWMSELDNAGNPISSTNLGSTINTPSDEQAPYYDAGNKRLIYSSKGFIGLGGFDFFESFGEPTRWGQPRNMGYPMNSAKDDLYFSPDPNNETKFFVSSDRESDCCLELFEVTDQRYFAGGFLVDCNAHKPLAGAKVTLVDSLSKENMKQVTLAKDGKYFFKITTKRPYNLMFEKDGYFTKVLPLPTHGRTSADTLFGADVCLQAFVVDKPMVINNILYDYGKSTLRPESETELNGVVTILKDNPKFKIELSSHTDSVGSDAYNNKLSQERAQACVDYIVSKGIEDTRVFAKGYGKTKPIAPNSLPDGKDNPDGRQLNRRTEFTVLKTD</sequence>
<protein>
    <recommendedName>
        <fullName evidence="7">OmpA-like domain-containing protein</fullName>
    </recommendedName>
</protein>
<organism evidence="8 9">
    <name type="scientific">Mucilaginibacter polytrichastri</name>
    <dbReference type="NCBI Taxonomy" id="1302689"/>
    <lineage>
        <taxon>Bacteria</taxon>
        <taxon>Pseudomonadati</taxon>
        <taxon>Bacteroidota</taxon>
        <taxon>Sphingobacteriia</taxon>
        <taxon>Sphingobacteriales</taxon>
        <taxon>Sphingobacteriaceae</taxon>
        <taxon>Mucilaginibacter</taxon>
    </lineage>
</organism>
<evidence type="ECO:0000256" key="6">
    <source>
        <dbReference type="SAM" id="SignalP"/>
    </source>
</evidence>
<comment type="caution">
    <text evidence="8">The sequence shown here is derived from an EMBL/GenBank/DDBJ whole genome shotgun (WGS) entry which is preliminary data.</text>
</comment>
<dbReference type="PANTHER" id="PTHR30329">
    <property type="entry name" value="STATOR ELEMENT OF FLAGELLAR MOTOR COMPLEX"/>
    <property type="match status" value="1"/>
</dbReference>
<name>A0A1Q5ZXW7_9SPHI</name>
<dbReference type="PROSITE" id="PS51123">
    <property type="entry name" value="OMPA_2"/>
    <property type="match status" value="1"/>
</dbReference>
<dbReference type="InterPro" id="IPR011990">
    <property type="entry name" value="TPR-like_helical_dom_sf"/>
</dbReference>
<dbReference type="SUPFAM" id="SSF103088">
    <property type="entry name" value="OmpA-like"/>
    <property type="match status" value="1"/>
</dbReference>
<evidence type="ECO:0000259" key="7">
    <source>
        <dbReference type="PROSITE" id="PS51123"/>
    </source>
</evidence>
<evidence type="ECO:0000313" key="8">
    <source>
        <dbReference type="EMBL" id="OKS86591.1"/>
    </source>
</evidence>
<evidence type="ECO:0000256" key="4">
    <source>
        <dbReference type="PROSITE-ProRule" id="PRU00473"/>
    </source>
</evidence>
<dbReference type="OrthoDB" id="9809364at2"/>
<dbReference type="Pfam" id="PF00691">
    <property type="entry name" value="OmpA"/>
    <property type="match status" value="1"/>
</dbReference>
<dbReference type="AlphaFoldDB" id="A0A1Q5ZXW7"/>
<dbReference type="RefSeq" id="WP_074489259.1">
    <property type="nucleotide sequence ID" value="NZ_FPAM01000004.1"/>
</dbReference>
<dbReference type="EMBL" id="MPPL01000001">
    <property type="protein sequence ID" value="OKS86591.1"/>
    <property type="molecule type" value="Genomic_DNA"/>
</dbReference>
<dbReference type="PRINTS" id="PR01021">
    <property type="entry name" value="OMPADOMAIN"/>
</dbReference>
<dbReference type="Gene3D" id="2.60.40.1120">
    <property type="entry name" value="Carboxypeptidase-like, regulatory domain"/>
    <property type="match status" value="1"/>
</dbReference>
<proteinExistence type="predicted"/>
<dbReference type="PANTHER" id="PTHR30329:SF21">
    <property type="entry name" value="LIPOPROTEIN YIAD-RELATED"/>
    <property type="match status" value="1"/>
</dbReference>
<dbReference type="Gene3D" id="3.30.1330.60">
    <property type="entry name" value="OmpA-like domain"/>
    <property type="match status" value="1"/>
</dbReference>
<evidence type="ECO:0000256" key="3">
    <source>
        <dbReference type="ARBA" id="ARBA00023237"/>
    </source>
</evidence>
<dbReference type="InterPro" id="IPR006664">
    <property type="entry name" value="OMP_bac"/>
</dbReference>
<dbReference type="SUPFAM" id="SSF82171">
    <property type="entry name" value="DPP6 N-terminal domain-like"/>
    <property type="match status" value="1"/>
</dbReference>
<dbReference type="SUPFAM" id="SSF49464">
    <property type="entry name" value="Carboxypeptidase regulatory domain-like"/>
    <property type="match status" value="1"/>
</dbReference>
<dbReference type="InterPro" id="IPR036737">
    <property type="entry name" value="OmpA-like_sf"/>
</dbReference>
<gene>
    <name evidence="8" type="ORF">RG47T_2047</name>
</gene>
<dbReference type="SUPFAM" id="SSF48452">
    <property type="entry name" value="TPR-like"/>
    <property type="match status" value="1"/>
</dbReference>
<accession>A0A1Q5ZXW7</accession>
<dbReference type="InterPro" id="IPR011659">
    <property type="entry name" value="WD40"/>
</dbReference>
<reference evidence="8 9" key="1">
    <citation type="submission" date="2016-11" db="EMBL/GenBank/DDBJ databases">
        <title>Whole Genome Sequencing of Mucilaginibacter polytrichastri RG4-7(T) isolated from the moss sample.</title>
        <authorList>
            <person name="Li Y."/>
        </authorList>
    </citation>
    <scope>NUCLEOTIDE SEQUENCE [LARGE SCALE GENOMIC DNA]</scope>
    <source>
        <strain evidence="8 9">RG4-7</strain>
    </source>
</reference>
<keyword evidence="9" id="KW-1185">Reference proteome</keyword>
<dbReference type="InterPro" id="IPR006665">
    <property type="entry name" value="OmpA-like"/>
</dbReference>
<dbReference type="STRING" id="1302689.RG47T_2047"/>
<dbReference type="Proteomes" id="UP000186720">
    <property type="component" value="Unassembled WGS sequence"/>
</dbReference>
<dbReference type="InterPro" id="IPR008969">
    <property type="entry name" value="CarboxyPept-like_regulatory"/>
</dbReference>
<dbReference type="Gene3D" id="1.25.40.10">
    <property type="entry name" value="Tetratricopeptide repeat domain"/>
    <property type="match status" value="1"/>
</dbReference>
<evidence type="ECO:0000256" key="5">
    <source>
        <dbReference type="SAM" id="MobiDB-lite"/>
    </source>
</evidence>
<keyword evidence="6" id="KW-0732">Signal</keyword>
<dbReference type="GO" id="GO:0009279">
    <property type="term" value="C:cell outer membrane"/>
    <property type="evidence" value="ECO:0007669"/>
    <property type="project" value="UniProtKB-SubCell"/>
</dbReference>
<dbReference type="Pfam" id="PF07676">
    <property type="entry name" value="PD40"/>
    <property type="match status" value="1"/>
</dbReference>
<keyword evidence="2 4" id="KW-0472">Membrane</keyword>
<evidence type="ECO:0000256" key="1">
    <source>
        <dbReference type="ARBA" id="ARBA00004442"/>
    </source>
</evidence>
<dbReference type="CDD" id="cd07185">
    <property type="entry name" value="OmpA_C-like"/>
    <property type="match status" value="1"/>
</dbReference>
<comment type="subcellular location">
    <subcellularLocation>
        <location evidence="1">Cell outer membrane</location>
    </subcellularLocation>
</comment>
<evidence type="ECO:0000256" key="2">
    <source>
        <dbReference type="ARBA" id="ARBA00023136"/>
    </source>
</evidence>
<feature type="chain" id="PRO_5010254071" description="OmpA-like domain-containing protein" evidence="6">
    <location>
        <begin position="20"/>
        <end position="657"/>
    </location>
</feature>
<keyword evidence="3" id="KW-0998">Cell outer membrane</keyword>
<evidence type="ECO:0000313" key="9">
    <source>
        <dbReference type="Proteomes" id="UP000186720"/>
    </source>
</evidence>
<dbReference type="InterPro" id="IPR050330">
    <property type="entry name" value="Bact_OuterMem_StrucFunc"/>
</dbReference>
<feature type="signal peptide" evidence="6">
    <location>
        <begin position="1"/>
        <end position="19"/>
    </location>
</feature>
<feature type="domain" description="OmpA-like" evidence="7">
    <location>
        <begin position="532"/>
        <end position="657"/>
    </location>
</feature>
<feature type="region of interest" description="Disordered" evidence="5">
    <location>
        <begin position="628"/>
        <end position="657"/>
    </location>
</feature>